<dbReference type="PANTHER" id="PTHR46383">
    <property type="entry name" value="ASPARTATE AMINOTRANSFERASE"/>
    <property type="match status" value="1"/>
</dbReference>
<dbReference type="RefSeq" id="WP_211302490.1">
    <property type="nucleotide sequence ID" value="NZ_FOMX01000005.1"/>
</dbReference>
<comment type="cofactor">
    <cofactor evidence="1 6">
        <name>pyridoxal 5'-phosphate</name>
        <dbReference type="ChEBI" id="CHEBI:597326"/>
    </cofactor>
</comment>
<feature type="region of interest" description="Disordered" evidence="7">
    <location>
        <begin position="1"/>
        <end position="22"/>
    </location>
</feature>
<dbReference type="STRING" id="54.SAMN02745121_01860"/>
<evidence type="ECO:0000256" key="1">
    <source>
        <dbReference type="ARBA" id="ARBA00001933"/>
    </source>
</evidence>
<evidence type="ECO:0000313" key="9">
    <source>
        <dbReference type="EMBL" id="SFD85174.1"/>
    </source>
</evidence>
<dbReference type="PANTHER" id="PTHR46383:SF1">
    <property type="entry name" value="ASPARTATE AMINOTRANSFERASE"/>
    <property type="match status" value="1"/>
</dbReference>
<keyword evidence="4 6" id="KW-0808">Transferase</keyword>
<dbReference type="InterPro" id="IPR015424">
    <property type="entry name" value="PyrdxlP-dep_Trfase"/>
</dbReference>
<dbReference type="SUPFAM" id="SSF53383">
    <property type="entry name" value="PLP-dependent transferases"/>
    <property type="match status" value="1"/>
</dbReference>
<dbReference type="InterPro" id="IPR004839">
    <property type="entry name" value="Aminotransferase_I/II_large"/>
</dbReference>
<dbReference type="Gene3D" id="3.40.640.10">
    <property type="entry name" value="Type I PLP-dependent aspartate aminotransferase-like (Major domain)"/>
    <property type="match status" value="1"/>
</dbReference>
<dbReference type="PROSITE" id="PS00105">
    <property type="entry name" value="AA_TRANSFER_CLASS_1"/>
    <property type="match status" value="1"/>
</dbReference>
<dbReference type="GO" id="GO:0030170">
    <property type="term" value="F:pyridoxal phosphate binding"/>
    <property type="evidence" value="ECO:0007669"/>
    <property type="project" value="InterPro"/>
</dbReference>
<dbReference type="AlphaFoldDB" id="A0A1I1VQQ5"/>
<name>A0A1I1VQQ5_9BACT</name>
<dbReference type="Pfam" id="PF00155">
    <property type="entry name" value="Aminotran_1_2"/>
    <property type="match status" value="1"/>
</dbReference>
<dbReference type="InterPro" id="IPR015421">
    <property type="entry name" value="PyrdxlP-dep_Trfase_major"/>
</dbReference>
<dbReference type="GO" id="GO:0008483">
    <property type="term" value="F:transaminase activity"/>
    <property type="evidence" value="ECO:0007669"/>
    <property type="project" value="UniProtKB-KW"/>
</dbReference>
<proteinExistence type="inferred from homology"/>
<evidence type="ECO:0000259" key="8">
    <source>
        <dbReference type="Pfam" id="PF00155"/>
    </source>
</evidence>
<sequence length="442" mass="48083">MQDVQSAQTDLTAHANDAGPDPAARLSKMAGALVGSEILKIAAEIRALMGQGVPVCNLTVGDFSPKQFPIPEVLQQAILRALERSETNYPAANGQAELRQAIQRFYERELGLRYPLDSFLVAGGARPVIYGVYRTVVDAGDTVIYPVPSWNNNHYVHMCGARGVPVVCGPETRFLPTGDALLSELPSARLVCLNSPLNPTGTAISADALRGICDAILAENRKREQRGERPVYLMYDHIYWMLRFGDTQHVTPPGLRPEMARYTVFVDGISKAFAATGLRVGWAVGPVDIIKQMSAVLGHVGAWAPRPEQMATVDLLSDSKAIHAYASKFLQGLDRRLELLHTGFQGLKKDGLQVDSIPPMGAIYLTVRINPFGRRTPAGQVLQSNEDVRKYMLTDAGIGIVPFQAFGVPGDEGWFRLSVGAVSEEEIKAALPRLARAMQALT</sequence>
<evidence type="ECO:0000256" key="4">
    <source>
        <dbReference type="ARBA" id="ARBA00022679"/>
    </source>
</evidence>
<evidence type="ECO:0000313" key="10">
    <source>
        <dbReference type="Proteomes" id="UP000199400"/>
    </source>
</evidence>
<dbReference type="InterPro" id="IPR050596">
    <property type="entry name" value="AspAT/PAT-like"/>
</dbReference>
<comment type="similarity">
    <text evidence="2 6">Belongs to the class-I pyridoxal-phosphate-dependent aminotransferase family.</text>
</comment>
<evidence type="ECO:0000256" key="2">
    <source>
        <dbReference type="ARBA" id="ARBA00007441"/>
    </source>
</evidence>
<dbReference type="InterPro" id="IPR004838">
    <property type="entry name" value="NHTrfase_class1_PyrdxlP-BS"/>
</dbReference>
<dbReference type="EMBL" id="FOMX01000005">
    <property type="protein sequence ID" value="SFD85174.1"/>
    <property type="molecule type" value="Genomic_DNA"/>
</dbReference>
<evidence type="ECO:0000256" key="7">
    <source>
        <dbReference type="SAM" id="MobiDB-lite"/>
    </source>
</evidence>
<protein>
    <recommendedName>
        <fullName evidence="6">Aminotransferase</fullName>
        <ecNumber evidence="6">2.6.1.-</ecNumber>
    </recommendedName>
</protein>
<keyword evidence="10" id="KW-1185">Reference proteome</keyword>
<keyword evidence="3 6" id="KW-0032">Aminotransferase</keyword>
<dbReference type="Proteomes" id="UP000199400">
    <property type="component" value="Unassembled WGS sequence"/>
</dbReference>
<dbReference type="Gene3D" id="3.90.1150.10">
    <property type="entry name" value="Aspartate Aminotransferase, domain 1"/>
    <property type="match status" value="1"/>
</dbReference>
<reference evidence="10" key="1">
    <citation type="submission" date="2016-10" db="EMBL/GenBank/DDBJ databases">
        <authorList>
            <person name="Varghese N."/>
            <person name="Submissions S."/>
        </authorList>
    </citation>
    <scope>NUCLEOTIDE SEQUENCE [LARGE SCALE GENOMIC DNA]</scope>
    <source>
        <strain evidence="10">ATCC 25963</strain>
    </source>
</reference>
<feature type="compositionally biased region" description="Polar residues" evidence="7">
    <location>
        <begin position="1"/>
        <end position="11"/>
    </location>
</feature>
<dbReference type="EC" id="2.6.1.-" evidence="6"/>
<accession>A0A1I1VQQ5</accession>
<organism evidence="9 10">
    <name type="scientific">Nannocystis exedens</name>
    <dbReference type="NCBI Taxonomy" id="54"/>
    <lineage>
        <taxon>Bacteria</taxon>
        <taxon>Pseudomonadati</taxon>
        <taxon>Myxococcota</taxon>
        <taxon>Polyangia</taxon>
        <taxon>Nannocystales</taxon>
        <taxon>Nannocystaceae</taxon>
        <taxon>Nannocystis</taxon>
    </lineage>
</organism>
<dbReference type="GO" id="GO:0006520">
    <property type="term" value="P:amino acid metabolic process"/>
    <property type="evidence" value="ECO:0007669"/>
    <property type="project" value="InterPro"/>
</dbReference>
<feature type="domain" description="Aminotransferase class I/classII large" evidence="8">
    <location>
        <begin position="55"/>
        <end position="433"/>
    </location>
</feature>
<dbReference type="CDD" id="cd00609">
    <property type="entry name" value="AAT_like"/>
    <property type="match status" value="1"/>
</dbReference>
<evidence type="ECO:0000256" key="5">
    <source>
        <dbReference type="ARBA" id="ARBA00022898"/>
    </source>
</evidence>
<keyword evidence="5" id="KW-0663">Pyridoxal phosphate</keyword>
<dbReference type="InterPro" id="IPR015422">
    <property type="entry name" value="PyrdxlP-dep_Trfase_small"/>
</dbReference>
<evidence type="ECO:0000256" key="3">
    <source>
        <dbReference type="ARBA" id="ARBA00022576"/>
    </source>
</evidence>
<evidence type="ECO:0000256" key="6">
    <source>
        <dbReference type="RuleBase" id="RU000481"/>
    </source>
</evidence>
<gene>
    <name evidence="9" type="ORF">SAMN02745121_01860</name>
</gene>